<evidence type="ECO:0000256" key="8">
    <source>
        <dbReference type="ARBA" id="ARBA00034120"/>
    </source>
</evidence>
<dbReference type="PANTHER" id="PTHR34047">
    <property type="entry name" value="NUCLEAR INTRON MATURASE 1, MITOCHONDRIAL-RELATED"/>
    <property type="match status" value="1"/>
</dbReference>
<keyword evidence="4" id="KW-0479">Metal-binding</keyword>
<keyword evidence="2" id="KW-0808">Transferase</keyword>
<accession>A0A9D2FQC4</accession>
<dbReference type="Pfam" id="PF00078">
    <property type="entry name" value="RVT_1"/>
    <property type="match status" value="1"/>
</dbReference>
<dbReference type="GO" id="GO:0003964">
    <property type="term" value="F:RNA-directed DNA polymerase activity"/>
    <property type="evidence" value="ECO:0007669"/>
    <property type="project" value="UniProtKB-KW"/>
</dbReference>
<dbReference type="EMBL" id="DXBG01000050">
    <property type="protein sequence ID" value="HIZ64721.1"/>
    <property type="molecule type" value="Genomic_DNA"/>
</dbReference>
<comment type="similarity">
    <text evidence="8">Belongs to the bacterial reverse transcriptase family.</text>
</comment>
<dbReference type="Proteomes" id="UP000824056">
    <property type="component" value="Unassembled WGS sequence"/>
</dbReference>
<dbReference type="GO" id="GO:0003723">
    <property type="term" value="F:RNA binding"/>
    <property type="evidence" value="ECO:0007669"/>
    <property type="project" value="InterPro"/>
</dbReference>
<evidence type="ECO:0000256" key="1">
    <source>
        <dbReference type="ARBA" id="ARBA00012493"/>
    </source>
</evidence>
<dbReference type="GO" id="GO:0046872">
    <property type="term" value="F:metal ion binding"/>
    <property type="evidence" value="ECO:0007669"/>
    <property type="project" value="UniProtKB-KW"/>
</dbReference>
<dbReference type="GO" id="GO:0051607">
    <property type="term" value="P:defense response to virus"/>
    <property type="evidence" value="ECO:0007669"/>
    <property type="project" value="UniProtKB-KW"/>
</dbReference>
<evidence type="ECO:0000313" key="12">
    <source>
        <dbReference type="Proteomes" id="UP000824056"/>
    </source>
</evidence>
<comment type="caution">
    <text evidence="11">The sequence shown here is derived from an EMBL/GenBank/DDBJ whole genome shotgun (WGS) entry which is preliminary data.</text>
</comment>
<dbReference type="AlphaFoldDB" id="A0A9D2FQC4"/>
<dbReference type="PANTHER" id="PTHR34047:SF7">
    <property type="entry name" value="RNA-DIRECTED DNA POLYMERASE"/>
    <property type="match status" value="1"/>
</dbReference>
<evidence type="ECO:0000259" key="10">
    <source>
        <dbReference type="PROSITE" id="PS50878"/>
    </source>
</evidence>
<evidence type="ECO:0000256" key="2">
    <source>
        <dbReference type="ARBA" id="ARBA00022679"/>
    </source>
</evidence>
<protein>
    <recommendedName>
        <fullName evidence="1">RNA-directed DNA polymerase</fullName>
        <ecNumber evidence="1">2.7.7.49</ecNumber>
    </recommendedName>
</protein>
<evidence type="ECO:0000256" key="5">
    <source>
        <dbReference type="ARBA" id="ARBA00022842"/>
    </source>
</evidence>
<evidence type="ECO:0000313" key="11">
    <source>
        <dbReference type="EMBL" id="HIZ64721.1"/>
    </source>
</evidence>
<dbReference type="InterPro" id="IPR000123">
    <property type="entry name" value="Reverse_transcriptase_msDNA"/>
</dbReference>
<dbReference type="EC" id="2.7.7.49" evidence="1"/>
<dbReference type="SUPFAM" id="SSF56672">
    <property type="entry name" value="DNA/RNA polymerases"/>
    <property type="match status" value="1"/>
</dbReference>
<evidence type="ECO:0000256" key="4">
    <source>
        <dbReference type="ARBA" id="ARBA00022723"/>
    </source>
</evidence>
<comment type="catalytic activity">
    <reaction evidence="9">
        <text>DNA(n) + a 2'-deoxyribonucleoside 5'-triphosphate = DNA(n+1) + diphosphate</text>
        <dbReference type="Rhea" id="RHEA:22508"/>
        <dbReference type="Rhea" id="RHEA-COMP:17339"/>
        <dbReference type="Rhea" id="RHEA-COMP:17340"/>
        <dbReference type="ChEBI" id="CHEBI:33019"/>
        <dbReference type="ChEBI" id="CHEBI:61560"/>
        <dbReference type="ChEBI" id="CHEBI:173112"/>
        <dbReference type="EC" id="2.7.7.49"/>
    </reaction>
</comment>
<proteinExistence type="inferred from homology"/>
<reference evidence="11" key="2">
    <citation type="submission" date="2021-04" db="EMBL/GenBank/DDBJ databases">
        <authorList>
            <person name="Gilroy R."/>
        </authorList>
    </citation>
    <scope>NUCLEOTIDE SEQUENCE</scope>
    <source>
        <strain evidence="11">1068</strain>
    </source>
</reference>
<feature type="domain" description="Reverse transcriptase" evidence="10">
    <location>
        <begin position="35"/>
        <end position="246"/>
    </location>
</feature>
<keyword evidence="6 11" id="KW-0695">RNA-directed DNA polymerase</keyword>
<evidence type="ECO:0000256" key="6">
    <source>
        <dbReference type="ARBA" id="ARBA00022918"/>
    </source>
</evidence>
<keyword evidence="7" id="KW-0051">Antiviral defense</keyword>
<sequence>MNSDLWKYCTGSQCRDFLLSLNLTGNMKLSDEKKLALLYGLANHTQDHYKRVEIPKKTGGFRTLYVPDSVLKYVQRQILSNVLSQFAVSPCATAYQKGHSLICSAKPHLQKPMLLKLDISDFFGSITYISVYQHAFPGEIFPPSVRTLLTHLCCFQDMLPQGAPTSPYISNLVLAPFDKYMEKWCRDRAITYTRYCDDMTFSGSFSPGQVTAKVRGFLGRLGFQLNPEKTRVIHQGQRQIVTGIVVNEKAQTAKAYRRRLRQEIYYIEKFGIYEHLKNIHSSQTPENYLKSLEGKIRYCLQINPQDVQLLNPWEKFKKIKTEGISES</sequence>
<dbReference type="PRINTS" id="PR00866">
    <property type="entry name" value="RNADNAPOLMS"/>
</dbReference>
<name>A0A9D2FQC4_9FIRM</name>
<evidence type="ECO:0000256" key="9">
    <source>
        <dbReference type="ARBA" id="ARBA00048173"/>
    </source>
</evidence>
<keyword evidence="3" id="KW-0548">Nucleotidyltransferase</keyword>
<evidence type="ECO:0000256" key="7">
    <source>
        <dbReference type="ARBA" id="ARBA00023118"/>
    </source>
</evidence>
<keyword evidence="5" id="KW-0460">Magnesium</keyword>
<reference evidence="11" key="1">
    <citation type="journal article" date="2021" name="PeerJ">
        <title>Extensive microbial diversity within the chicken gut microbiome revealed by metagenomics and culture.</title>
        <authorList>
            <person name="Gilroy R."/>
            <person name="Ravi A."/>
            <person name="Getino M."/>
            <person name="Pursley I."/>
            <person name="Horton D.L."/>
            <person name="Alikhan N.F."/>
            <person name="Baker D."/>
            <person name="Gharbi K."/>
            <person name="Hall N."/>
            <person name="Watson M."/>
            <person name="Adriaenssens E.M."/>
            <person name="Foster-Nyarko E."/>
            <person name="Jarju S."/>
            <person name="Secka A."/>
            <person name="Antonio M."/>
            <person name="Oren A."/>
            <person name="Chaudhuri R.R."/>
            <person name="La Ragione R."/>
            <person name="Hildebrand F."/>
            <person name="Pallen M.J."/>
        </authorList>
    </citation>
    <scope>NUCLEOTIDE SEQUENCE</scope>
    <source>
        <strain evidence="11">1068</strain>
    </source>
</reference>
<evidence type="ECO:0000256" key="3">
    <source>
        <dbReference type="ARBA" id="ARBA00022695"/>
    </source>
</evidence>
<dbReference type="InterPro" id="IPR000477">
    <property type="entry name" value="RT_dom"/>
</dbReference>
<dbReference type="CDD" id="cd03487">
    <property type="entry name" value="RT_Bac_retron_II"/>
    <property type="match status" value="1"/>
</dbReference>
<dbReference type="PROSITE" id="PS50878">
    <property type="entry name" value="RT_POL"/>
    <property type="match status" value="1"/>
</dbReference>
<dbReference type="InterPro" id="IPR051083">
    <property type="entry name" value="GrpII_Intron_Splice-Mob/Def"/>
</dbReference>
<gene>
    <name evidence="11" type="ORF">H9809_02265</name>
</gene>
<dbReference type="InterPro" id="IPR043502">
    <property type="entry name" value="DNA/RNA_pol_sf"/>
</dbReference>
<organism evidence="11 12">
    <name type="scientific">Candidatus Blautia pullicola</name>
    <dbReference type="NCBI Taxonomy" id="2838498"/>
    <lineage>
        <taxon>Bacteria</taxon>
        <taxon>Bacillati</taxon>
        <taxon>Bacillota</taxon>
        <taxon>Clostridia</taxon>
        <taxon>Lachnospirales</taxon>
        <taxon>Lachnospiraceae</taxon>
        <taxon>Blautia</taxon>
    </lineage>
</organism>